<sequence length="132" mass="15359">MSKFLALTAGVITSAALIYRFQHDIEYNTDQIRKNLYNNQYKLEKSLPSHLRSEIPKLPPTELDDRPKLPLPSFFKTEQYISNRFIPTFKSAWNDHITEIAQYLINFDINESAKSGYNSAKSFVDENLVKKK</sequence>
<comment type="caution">
    <text evidence="1">The sequence shown here is derived from an EMBL/GenBank/DDBJ whole genome shotgun (WGS) entry which is preliminary data.</text>
</comment>
<dbReference type="EMBL" id="BLAL01000194">
    <property type="protein sequence ID" value="GES90358.1"/>
    <property type="molecule type" value="Genomic_DNA"/>
</dbReference>
<reference evidence="2" key="2">
    <citation type="submission" date="2019-10" db="EMBL/GenBank/DDBJ databases">
        <title>Conservation and host-specific expression of non-tandemly repeated heterogenous ribosome RNA gene in arbuscular mycorrhizal fungi.</title>
        <authorList>
            <person name="Maeda T."/>
            <person name="Kobayashi Y."/>
            <person name="Nakagawa T."/>
            <person name="Ezawa T."/>
            <person name="Yamaguchi K."/>
            <person name="Bino T."/>
            <person name="Nishimoto Y."/>
            <person name="Shigenobu S."/>
            <person name="Kawaguchi M."/>
        </authorList>
    </citation>
    <scope>NUCLEOTIDE SEQUENCE</scope>
    <source>
        <strain evidence="2">HR1</strain>
    </source>
</reference>
<name>A0A2Z6QPY1_9GLOM</name>
<dbReference type="AlphaFoldDB" id="A0A2Z6QPY1"/>
<dbReference type="Proteomes" id="UP000247702">
    <property type="component" value="Unassembled WGS sequence"/>
</dbReference>
<dbReference type="OrthoDB" id="2258660at2759"/>
<evidence type="ECO:0000313" key="1">
    <source>
        <dbReference type="EMBL" id="GBB91595.1"/>
    </source>
</evidence>
<dbReference type="Proteomes" id="UP000615446">
    <property type="component" value="Unassembled WGS sequence"/>
</dbReference>
<accession>A0A2Z6QPY1</accession>
<gene>
    <name evidence="2" type="ORF">RCL2_001721000</name>
    <name evidence="1" type="ORF">RclHR1_00190008</name>
</gene>
<dbReference type="EMBL" id="BEXD01001001">
    <property type="protein sequence ID" value="GBB91595.1"/>
    <property type="molecule type" value="Genomic_DNA"/>
</dbReference>
<organism evidence="1 3">
    <name type="scientific">Rhizophagus clarus</name>
    <dbReference type="NCBI Taxonomy" id="94130"/>
    <lineage>
        <taxon>Eukaryota</taxon>
        <taxon>Fungi</taxon>
        <taxon>Fungi incertae sedis</taxon>
        <taxon>Mucoromycota</taxon>
        <taxon>Glomeromycotina</taxon>
        <taxon>Glomeromycetes</taxon>
        <taxon>Glomerales</taxon>
        <taxon>Glomeraceae</taxon>
        <taxon>Rhizophagus</taxon>
    </lineage>
</organism>
<evidence type="ECO:0000313" key="2">
    <source>
        <dbReference type="EMBL" id="GES90358.1"/>
    </source>
</evidence>
<proteinExistence type="predicted"/>
<reference evidence="1 3" key="1">
    <citation type="submission" date="2017-11" db="EMBL/GenBank/DDBJ databases">
        <title>The genome of Rhizophagus clarus HR1 reveals common genetic basis of auxotrophy among arbuscular mycorrhizal fungi.</title>
        <authorList>
            <person name="Kobayashi Y."/>
        </authorList>
    </citation>
    <scope>NUCLEOTIDE SEQUENCE [LARGE SCALE GENOMIC DNA]</scope>
    <source>
        <strain evidence="1 3">HR1</strain>
    </source>
</reference>
<keyword evidence="3" id="KW-1185">Reference proteome</keyword>
<protein>
    <submittedName>
        <fullName evidence="1">Uncharacterized protein</fullName>
    </submittedName>
</protein>
<evidence type="ECO:0000313" key="3">
    <source>
        <dbReference type="Proteomes" id="UP000247702"/>
    </source>
</evidence>